<proteinExistence type="predicted"/>
<keyword evidence="1" id="KW-1133">Transmembrane helix</keyword>
<protein>
    <submittedName>
        <fullName evidence="2">Uncharacterized protein</fullName>
    </submittedName>
</protein>
<comment type="caution">
    <text evidence="2">The sequence shown here is derived from an EMBL/GenBank/DDBJ whole genome shotgun (WGS) entry which is preliminary data.</text>
</comment>
<dbReference type="OrthoDB" id="5428890at2759"/>
<evidence type="ECO:0000313" key="3">
    <source>
        <dbReference type="Proteomes" id="UP000622797"/>
    </source>
</evidence>
<dbReference type="Proteomes" id="UP000622797">
    <property type="component" value="Unassembled WGS sequence"/>
</dbReference>
<accession>A0A8H4TWB5</accession>
<dbReference type="EMBL" id="JABEXW010000367">
    <property type="protein sequence ID" value="KAF4965168.1"/>
    <property type="molecule type" value="Genomic_DNA"/>
</dbReference>
<feature type="transmembrane region" description="Helical" evidence="1">
    <location>
        <begin position="320"/>
        <end position="353"/>
    </location>
</feature>
<reference evidence="2" key="2">
    <citation type="submission" date="2020-05" db="EMBL/GenBank/DDBJ databases">
        <authorList>
            <person name="Kim H.-S."/>
            <person name="Proctor R.H."/>
            <person name="Brown D.W."/>
        </authorList>
    </citation>
    <scope>NUCLEOTIDE SEQUENCE</scope>
    <source>
        <strain evidence="2">NRRL 20472</strain>
    </source>
</reference>
<reference evidence="2" key="1">
    <citation type="journal article" date="2020" name="BMC Genomics">
        <title>Correction to: Identification and distribution of gene clusters required for synthesis of sphingolipid metabolism inhibitors in diverse species of the filamentous fungus Fusarium.</title>
        <authorList>
            <person name="Kim H.S."/>
            <person name="Lohmar J.M."/>
            <person name="Busman M."/>
            <person name="Brown D.W."/>
            <person name="Naumann T.A."/>
            <person name="Divon H.H."/>
            <person name="Lysoe E."/>
            <person name="Uhlig S."/>
            <person name="Proctor R.H."/>
        </authorList>
    </citation>
    <scope>NUCLEOTIDE SEQUENCE</scope>
    <source>
        <strain evidence="2">NRRL 20472</strain>
    </source>
</reference>
<sequence length="360" mass="41300">MRASTDEDRRNISQQLLGAEGNFQVYFRSYDDLATKYNTFDAPGSLAARTHQDVIFVAKYLMSNPEVKKEETIAHMQNSWNTFDNVENILTLAVQAIVMMDSAAQDWHPADYALGEYRPISWLSQESFLSFVERSFPKGPGQMAEKIQEAFDDRSRLKAWKLQKRLGMKFHITDNLSEHLMLDTKNNILYLFHHAAYLKAHLAICRGVPLTLGATARESLGHGTHPPQLLVETLHSLQAILFPSLNKKSSKVFNTLIRKEGFDPECAQYEGYKLFAEPPQDFSYVYWGKRIAQLHEVAKSRPPKNRFEKWFQQWTTERNALLVALSALLISIFVGILSIILGSVQVWIAWMAWKHPVHET</sequence>
<evidence type="ECO:0000313" key="2">
    <source>
        <dbReference type="EMBL" id="KAF4965168.1"/>
    </source>
</evidence>
<gene>
    <name evidence="2" type="ORF">FSARC_6986</name>
</gene>
<organism evidence="2 3">
    <name type="scientific">Fusarium sarcochroum</name>
    <dbReference type="NCBI Taxonomy" id="1208366"/>
    <lineage>
        <taxon>Eukaryota</taxon>
        <taxon>Fungi</taxon>
        <taxon>Dikarya</taxon>
        <taxon>Ascomycota</taxon>
        <taxon>Pezizomycotina</taxon>
        <taxon>Sordariomycetes</taxon>
        <taxon>Hypocreomycetidae</taxon>
        <taxon>Hypocreales</taxon>
        <taxon>Nectriaceae</taxon>
        <taxon>Fusarium</taxon>
        <taxon>Fusarium lateritium species complex</taxon>
    </lineage>
</organism>
<keyword evidence="1" id="KW-0812">Transmembrane</keyword>
<dbReference type="AlphaFoldDB" id="A0A8H4TWB5"/>
<name>A0A8H4TWB5_9HYPO</name>
<keyword evidence="3" id="KW-1185">Reference proteome</keyword>
<evidence type="ECO:0000256" key="1">
    <source>
        <dbReference type="SAM" id="Phobius"/>
    </source>
</evidence>
<keyword evidence="1" id="KW-0472">Membrane</keyword>